<accession>A0A4Y2GUP4</accession>
<proteinExistence type="predicted"/>
<gene>
    <name evidence="1" type="ORF">AVEN_75038_1</name>
</gene>
<keyword evidence="2" id="KW-1185">Reference proteome</keyword>
<dbReference type="Proteomes" id="UP000499080">
    <property type="component" value="Unassembled WGS sequence"/>
</dbReference>
<evidence type="ECO:0000313" key="1">
    <source>
        <dbReference type="EMBL" id="GBM55814.1"/>
    </source>
</evidence>
<evidence type="ECO:0000313" key="2">
    <source>
        <dbReference type="Proteomes" id="UP000499080"/>
    </source>
</evidence>
<comment type="caution">
    <text evidence="1">The sequence shown here is derived from an EMBL/GenBank/DDBJ whole genome shotgun (WGS) entry which is preliminary data.</text>
</comment>
<dbReference type="PANTHER" id="PTHR46113">
    <property type="entry name" value="SNAC DOMAIN-CONTAINING PROTEIN"/>
    <property type="match status" value="1"/>
</dbReference>
<dbReference type="OrthoDB" id="6629168at2759"/>
<sequence length="209" mass="24002">MHCSTLKLGWLSSSIGADAPYKNLKLLHDLKNYCRQDSLVSNAALNAMERHLWHLTKECAVISLFSNRLSSSERQLIAQTLLRIPPPKEFASKRGHPTFPIFNHSTKLSSLIGPKFWFLFHTMGIGTDWLGKPLSEWDNDPNHQGAETYVRHARVENDLSERAVKLIRNFSTSVATDETQKQFLLQVVDYHRKQISNFKTETLNKLSWI</sequence>
<organism evidence="1 2">
    <name type="scientific">Araneus ventricosus</name>
    <name type="common">Orbweaver spider</name>
    <name type="synonym">Epeira ventricosa</name>
    <dbReference type="NCBI Taxonomy" id="182803"/>
    <lineage>
        <taxon>Eukaryota</taxon>
        <taxon>Metazoa</taxon>
        <taxon>Ecdysozoa</taxon>
        <taxon>Arthropoda</taxon>
        <taxon>Chelicerata</taxon>
        <taxon>Arachnida</taxon>
        <taxon>Araneae</taxon>
        <taxon>Araneomorphae</taxon>
        <taxon>Entelegynae</taxon>
        <taxon>Araneoidea</taxon>
        <taxon>Araneidae</taxon>
        <taxon>Araneus</taxon>
    </lineage>
</organism>
<dbReference type="AlphaFoldDB" id="A0A4Y2GUP4"/>
<dbReference type="EMBL" id="BGPR01001516">
    <property type="protein sequence ID" value="GBM55814.1"/>
    <property type="molecule type" value="Genomic_DNA"/>
</dbReference>
<protein>
    <submittedName>
        <fullName evidence="1">Uncharacterized protein</fullName>
    </submittedName>
</protein>
<name>A0A4Y2GUP4_ARAVE</name>
<dbReference type="PANTHER" id="PTHR46113:SF1">
    <property type="entry name" value="PEPTIDASE M17 LEUCYL AMINOPEPTIDASE N-TERMINAL DOMAIN-CONTAINING PROTEIN"/>
    <property type="match status" value="1"/>
</dbReference>
<reference evidence="1 2" key="1">
    <citation type="journal article" date="2019" name="Sci. Rep.">
        <title>Orb-weaving spider Araneus ventricosus genome elucidates the spidroin gene catalogue.</title>
        <authorList>
            <person name="Kono N."/>
            <person name="Nakamura H."/>
            <person name="Ohtoshi R."/>
            <person name="Moran D.A.P."/>
            <person name="Shinohara A."/>
            <person name="Yoshida Y."/>
            <person name="Fujiwara M."/>
            <person name="Mori M."/>
            <person name="Tomita M."/>
            <person name="Arakawa K."/>
        </authorList>
    </citation>
    <scope>NUCLEOTIDE SEQUENCE [LARGE SCALE GENOMIC DNA]</scope>
</reference>